<gene>
    <name evidence="10" type="primary">LOC111448778</name>
</gene>
<name>A0A6J1FYK6_CUCMO</name>
<feature type="binding site" evidence="5">
    <location>
        <position position="17"/>
    </location>
    <ligand>
        <name>substrate</name>
    </ligand>
</feature>
<dbReference type="FunFam" id="3.30.428.10:FF:000011">
    <property type="entry name" value="Fragile histidine triad"/>
    <property type="match status" value="1"/>
</dbReference>
<dbReference type="Proteomes" id="UP000504609">
    <property type="component" value="Unplaced"/>
</dbReference>
<dbReference type="InterPro" id="IPR039383">
    <property type="entry name" value="FHIT"/>
</dbReference>
<feature type="binding site" evidence="5">
    <location>
        <begin position="98"/>
        <end position="101"/>
    </location>
    <ligand>
        <name>substrate</name>
    </ligand>
</feature>
<dbReference type="InterPro" id="IPR001310">
    <property type="entry name" value="Histidine_triad_HIT"/>
</dbReference>
<dbReference type="Pfam" id="PF01230">
    <property type="entry name" value="HIT"/>
    <property type="match status" value="1"/>
</dbReference>
<keyword evidence="9" id="KW-1185">Reference proteome</keyword>
<protein>
    <submittedName>
        <fullName evidence="10">Bifunctional bis(5'-adenosyl)-triphosphatase/adenylylsulfatase FHIT-like</fullName>
    </submittedName>
</protein>
<organism evidence="9 10">
    <name type="scientific">Cucurbita moschata</name>
    <name type="common">Winter crookneck squash</name>
    <name type="synonym">Cucurbita pepo var. moschata</name>
    <dbReference type="NCBI Taxonomy" id="3662"/>
    <lineage>
        <taxon>Eukaryota</taxon>
        <taxon>Viridiplantae</taxon>
        <taxon>Streptophyta</taxon>
        <taxon>Embryophyta</taxon>
        <taxon>Tracheophyta</taxon>
        <taxon>Spermatophyta</taxon>
        <taxon>Magnoliopsida</taxon>
        <taxon>eudicotyledons</taxon>
        <taxon>Gunneridae</taxon>
        <taxon>Pentapetalae</taxon>
        <taxon>rosids</taxon>
        <taxon>fabids</taxon>
        <taxon>Cucurbitales</taxon>
        <taxon>Cucurbitaceae</taxon>
        <taxon>Cucurbiteae</taxon>
        <taxon>Cucurbita</taxon>
    </lineage>
</organism>
<sequence length="163" mass="18823">MSKGMTSDSEYYTFGPHKIHPKFIFYTTNLSYAMVNLRPVLPGHVLVIPKREVKRFGDLNADEICDLWLTTQLVSGKLESYHNASSLTLNIQDGPEAGQSVPHVHIHIVPRKFSDFARNDDIYDAMDENDRALKKHIDLDEKRMDRGFEEMAQEADEYTKLFF</sequence>
<dbReference type="SUPFAM" id="SSF54197">
    <property type="entry name" value="HIT-like"/>
    <property type="match status" value="1"/>
</dbReference>
<evidence type="ECO:0000313" key="9">
    <source>
        <dbReference type="Proteomes" id="UP000504609"/>
    </source>
</evidence>
<feature type="binding site" evidence="5">
    <location>
        <position position="107"/>
    </location>
    <ligand>
        <name>substrate</name>
    </ligand>
</feature>
<dbReference type="PROSITE" id="PS51084">
    <property type="entry name" value="HIT_2"/>
    <property type="match status" value="1"/>
</dbReference>
<dbReference type="GO" id="GO:0000166">
    <property type="term" value="F:nucleotide binding"/>
    <property type="evidence" value="ECO:0007669"/>
    <property type="project" value="UniProtKB-KW"/>
</dbReference>
<evidence type="ECO:0000256" key="3">
    <source>
        <dbReference type="PIRSR" id="PIRSR601310-1"/>
    </source>
</evidence>
<dbReference type="GeneID" id="111448778"/>
<dbReference type="KEGG" id="cmos:111448778"/>
<keyword evidence="1" id="KW-0547">Nucleotide-binding</keyword>
<feature type="binding site" evidence="5">
    <location>
        <position position="36"/>
    </location>
    <ligand>
        <name>substrate</name>
    </ligand>
</feature>
<dbReference type="InterPro" id="IPR036265">
    <property type="entry name" value="HIT-like_sf"/>
</dbReference>
<dbReference type="PANTHER" id="PTHR46243:SF1">
    <property type="entry name" value="BIS(5'-ADENOSYL)-TRIPHOSPHATASE"/>
    <property type="match status" value="1"/>
</dbReference>
<feature type="active site" description="Tele-AMP-histidine intermediate" evidence="3">
    <location>
        <position position="105"/>
    </location>
</feature>
<dbReference type="InterPro" id="IPR019808">
    <property type="entry name" value="Histidine_triad_CS"/>
</dbReference>
<dbReference type="PROSITE" id="PS00892">
    <property type="entry name" value="HIT_1"/>
    <property type="match status" value="1"/>
</dbReference>
<dbReference type="PRINTS" id="PR00332">
    <property type="entry name" value="HISTRIAD"/>
</dbReference>
<dbReference type="Gene3D" id="3.30.428.10">
    <property type="entry name" value="HIT-like"/>
    <property type="match status" value="1"/>
</dbReference>
<dbReference type="AlphaFoldDB" id="A0A6J1FYK6"/>
<dbReference type="InterPro" id="IPR011146">
    <property type="entry name" value="HIT-like"/>
</dbReference>
<evidence type="ECO:0000313" key="10">
    <source>
        <dbReference type="RefSeq" id="XP_022944290.1"/>
    </source>
</evidence>
<evidence type="ECO:0000256" key="7">
    <source>
        <dbReference type="PROSITE-ProRule" id="PRU00464"/>
    </source>
</evidence>
<evidence type="ECO:0000256" key="5">
    <source>
        <dbReference type="PIRSR" id="PIRSR639383-2"/>
    </source>
</evidence>
<reference evidence="10" key="1">
    <citation type="submission" date="2025-08" db="UniProtKB">
        <authorList>
            <consortium name="RefSeq"/>
        </authorList>
    </citation>
    <scope>IDENTIFICATION</scope>
    <source>
        <tissue evidence="10">Young leaves</tissue>
    </source>
</reference>
<evidence type="ECO:0000259" key="8">
    <source>
        <dbReference type="PROSITE" id="PS51084"/>
    </source>
</evidence>
<evidence type="ECO:0000256" key="6">
    <source>
        <dbReference type="PIRSR" id="PIRSR639383-3"/>
    </source>
</evidence>
<feature type="short sequence motif" description="Histidine triad motif" evidence="4 7">
    <location>
        <begin position="103"/>
        <end position="107"/>
    </location>
</feature>
<feature type="domain" description="HIT" evidence="8">
    <location>
        <begin position="11"/>
        <end position="118"/>
    </location>
</feature>
<feature type="binding site" evidence="5">
    <location>
        <position position="92"/>
    </location>
    <ligand>
        <name>substrate</name>
    </ligand>
</feature>
<dbReference type="RefSeq" id="XP_022944290.1">
    <property type="nucleotide sequence ID" value="XM_023088522.1"/>
</dbReference>
<evidence type="ECO:0000256" key="1">
    <source>
        <dbReference type="ARBA" id="ARBA00022741"/>
    </source>
</evidence>
<feature type="site" description="Important for induction of apoptosis" evidence="6">
    <location>
        <position position="123"/>
    </location>
</feature>
<dbReference type="PANTHER" id="PTHR46243">
    <property type="entry name" value="BIS(5'-ADENOSYL)-TRIPHOSPHATASE"/>
    <property type="match status" value="1"/>
</dbReference>
<evidence type="ECO:0000256" key="2">
    <source>
        <dbReference type="ARBA" id="ARBA00022801"/>
    </source>
</evidence>
<keyword evidence="2" id="KW-0378">Hydrolase</keyword>
<dbReference type="InterPro" id="IPR051884">
    <property type="entry name" value="Bis(5'-adenosyl)-TPase_reg"/>
</dbReference>
<accession>A0A6J1FYK6</accession>
<dbReference type="CDD" id="cd01275">
    <property type="entry name" value="FHIT"/>
    <property type="match status" value="1"/>
</dbReference>
<evidence type="ECO:0000256" key="4">
    <source>
        <dbReference type="PIRSR" id="PIRSR601310-3"/>
    </source>
</evidence>
<dbReference type="GO" id="GO:0047627">
    <property type="term" value="F:adenylylsulfatase activity"/>
    <property type="evidence" value="ECO:0007669"/>
    <property type="project" value="UniProtKB-ARBA"/>
</dbReference>
<proteinExistence type="predicted"/>